<dbReference type="PANTHER" id="PTHR47723">
    <property type="entry name" value="OS05G0353850 PROTEIN"/>
    <property type="match status" value="1"/>
</dbReference>
<dbReference type="Proteomes" id="UP001371456">
    <property type="component" value="Unassembled WGS sequence"/>
</dbReference>
<dbReference type="InterPro" id="IPR012337">
    <property type="entry name" value="RNaseH-like_sf"/>
</dbReference>
<evidence type="ECO:0000313" key="2">
    <source>
        <dbReference type="EMBL" id="KAK6776072.1"/>
    </source>
</evidence>
<dbReference type="SUPFAM" id="SSF53098">
    <property type="entry name" value="Ribonuclease H-like"/>
    <property type="match status" value="1"/>
</dbReference>
<gene>
    <name evidence="2" type="ORF">RDI58_027073</name>
</gene>
<dbReference type="InterPro" id="IPR002156">
    <property type="entry name" value="RNaseH_domain"/>
</dbReference>
<evidence type="ECO:0000313" key="3">
    <source>
        <dbReference type="Proteomes" id="UP001371456"/>
    </source>
</evidence>
<dbReference type="Pfam" id="PF13456">
    <property type="entry name" value="RVT_3"/>
    <property type="match status" value="1"/>
</dbReference>
<sequence length="104" mass="12055">MAFVKTIKFTNNNICELQVALHQMEWCKDNFNVHVTLEMDSLMEVNIIKSLLQSTRTLKKIVYKIEGNVRNLQCKVIHCFKEANSVADSLPRYSITGEIDEKYS</sequence>
<dbReference type="Gene3D" id="3.30.420.10">
    <property type="entry name" value="Ribonuclease H-like superfamily/Ribonuclease H"/>
    <property type="match status" value="1"/>
</dbReference>
<dbReference type="InterPro" id="IPR053151">
    <property type="entry name" value="RNase_H-like"/>
</dbReference>
<evidence type="ECO:0000259" key="1">
    <source>
        <dbReference type="Pfam" id="PF13456"/>
    </source>
</evidence>
<reference evidence="2 3" key="1">
    <citation type="submission" date="2024-02" db="EMBL/GenBank/DDBJ databases">
        <title>de novo genome assembly of Solanum bulbocastanum strain 11H21.</title>
        <authorList>
            <person name="Hosaka A.J."/>
        </authorList>
    </citation>
    <scope>NUCLEOTIDE SEQUENCE [LARGE SCALE GENOMIC DNA]</scope>
    <source>
        <tissue evidence="2">Young leaves</tissue>
    </source>
</reference>
<dbReference type="GO" id="GO:0004523">
    <property type="term" value="F:RNA-DNA hybrid ribonuclease activity"/>
    <property type="evidence" value="ECO:0007669"/>
    <property type="project" value="InterPro"/>
</dbReference>
<dbReference type="GO" id="GO:0003676">
    <property type="term" value="F:nucleic acid binding"/>
    <property type="evidence" value="ECO:0007669"/>
    <property type="project" value="InterPro"/>
</dbReference>
<organism evidence="2 3">
    <name type="scientific">Solanum bulbocastanum</name>
    <name type="common">Wild potato</name>
    <dbReference type="NCBI Taxonomy" id="147425"/>
    <lineage>
        <taxon>Eukaryota</taxon>
        <taxon>Viridiplantae</taxon>
        <taxon>Streptophyta</taxon>
        <taxon>Embryophyta</taxon>
        <taxon>Tracheophyta</taxon>
        <taxon>Spermatophyta</taxon>
        <taxon>Magnoliopsida</taxon>
        <taxon>eudicotyledons</taxon>
        <taxon>Gunneridae</taxon>
        <taxon>Pentapetalae</taxon>
        <taxon>asterids</taxon>
        <taxon>lamiids</taxon>
        <taxon>Solanales</taxon>
        <taxon>Solanaceae</taxon>
        <taxon>Solanoideae</taxon>
        <taxon>Solaneae</taxon>
        <taxon>Solanum</taxon>
    </lineage>
</organism>
<keyword evidence="3" id="KW-1185">Reference proteome</keyword>
<dbReference type="AlphaFoldDB" id="A0AAN8T046"/>
<protein>
    <recommendedName>
        <fullName evidence="1">RNase H type-1 domain-containing protein</fullName>
    </recommendedName>
</protein>
<proteinExistence type="predicted"/>
<dbReference type="PANTHER" id="PTHR47723:SF7">
    <property type="entry name" value="RNASE H FAMILY PROTEIN"/>
    <property type="match status" value="1"/>
</dbReference>
<comment type="caution">
    <text evidence="2">The sequence shown here is derived from an EMBL/GenBank/DDBJ whole genome shotgun (WGS) entry which is preliminary data.</text>
</comment>
<dbReference type="EMBL" id="JBANQN010000011">
    <property type="protein sequence ID" value="KAK6776072.1"/>
    <property type="molecule type" value="Genomic_DNA"/>
</dbReference>
<name>A0AAN8T046_SOLBU</name>
<accession>A0AAN8T046</accession>
<dbReference type="InterPro" id="IPR036397">
    <property type="entry name" value="RNaseH_sf"/>
</dbReference>
<feature type="domain" description="RNase H type-1" evidence="1">
    <location>
        <begin position="11"/>
        <end position="90"/>
    </location>
</feature>